<sequence>MKILSPLLFLFFFSIIAKAQHFKVLGTAGYRIIEENKTAFPKFYQLFHQLLDQEPLLKQVIFINKKTGGPGFANPNGTITLNLDYFIRKKPRFDDNRWLVVLYHEVGHLHYFDETPRPRRNPEDSERAAFEYSLQKTKEMAMNNDCLPLKSGLQNMLLRSQSNETTDPHVRALKRMVNEPLYAEYVAFQKANCK</sequence>
<name>A0A443YP45_9SPHI</name>
<organism evidence="1 2">
    <name type="scientific">Pedobacter chitinilyticus</name>
    <dbReference type="NCBI Taxonomy" id="2233776"/>
    <lineage>
        <taxon>Bacteria</taxon>
        <taxon>Pseudomonadati</taxon>
        <taxon>Bacteroidota</taxon>
        <taxon>Sphingobacteriia</taxon>
        <taxon>Sphingobacteriales</taxon>
        <taxon>Sphingobacteriaceae</taxon>
        <taxon>Pedobacter</taxon>
    </lineage>
</organism>
<proteinExistence type="predicted"/>
<keyword evidence="2" id="KW-1185">Reference proteome</keyword>
<gene>
    <name evidence="1" type="ORF">DPV69_15400</name>
</gene>
<dbReference type="EMBL" id="SAYW01000005">
    <property type="protein sequence ID" value="RWU05533.1"/>
    <property type="molecule type" value="Genomic_DNA"/>
</dbReference>
<evidence type="ECO:0000313" key="1">
    <source>
        <dbReference type="EMBL" id="RWU05533.1"/>
    </source>
</evidence>
<dbReference type="Proteomes" id="UP000284120">
    <property type="component" value="Unassembled WGS sequence"/>
</dbReference>
<evidence type="ECO:0000313" key="2">
    <source>
        <dbReference type="Proteomes" id="UP000284120"/>
    </source>
</evidence>
<comment type="caution">
    <text evidence="1">The sequence shown here is derived from an EMBL/GenBank/DDBJ whole genome shotgun (WGS) entry which is preliminary data.</text>
</comment>
<reference evidence="1 2" key="1">
    <citation type="submission" date="2018-06" db="EMBL/GenBank/DDBJ databases">
        <title>Pedobacter endophyticus sp. nov., an endophytic bacterium isolated from a leaf of Triticum aestivum.</title>
        <authorList>
            <person name="Zhang L."/>
        </authorList>
    </citation>
    <scope>NUCLEOTIDE SEQUENCE [LARGE SCALE GENOMIC DNA]</scope>
    <source>
        <strain evidence="1 2">CM134L-2</strain>
    </source>
</reference>
<accession>A0A443YP45</accession>
<dbReference type="RefSeq" id="WP_113648295.1">
    <property type="nucleotide sequence ID" value="NZ_QMHN01000005.1"/>
</dbReference>
<protein>
    <submittedName>
        <fullName evidence="1">Uncharacterized protein</fullName>
    </submittedName>
</protein>
<dbReference type="AlphaFoldDB" id="A0A443YP45"/>
<dbReference type="OrthoDB" id="766238at2"/>